<reference evidence="3 4" key="1">
    <citation type="submission" date="2023-08" db="EMBL/GenBank/DDBJ databases">
        <title>Draft genome sequence of Algoriphagus confluentis.</title>
        <authorList>
            <person name="Takatani N."/>
            <person name="Hosokawa M."/>
            <person name="Sawabe T."/>
        </authorList>
    </citation>
    <scope>NUCLEOTIDE SEQUENCE [LARGE SCALE GENOMIC DNA]</scope>
    <source>
        <strain evidence="3 4">NBRC 111222</strain>
    </source>
</reference>
<dbReference type="Pfam" id="PF13228">
    <property type="entry name" value="DUF4037"/>
    <property type="match status" value="1"/>
</dbReference>
<dbReference type="InterPro" id="IPR043519">
    <property type="entry name" value="NT_sf"/>
</dbReference>
<comment type="caution">
    <text evidence="3">The sequence shown here is derived from an EMBL/GenBank/DDBJ whole genome shotgun (WGS) entry which is preliminary data.</text>
</comment>
<evidence type="ECO:0008006" key="5">
    <source>
        <dbReference type="Google" id="ProtNLM"/>
    </source>
</evidence>
<dbReference type="Proteomes" id="UP001338309">
    <property type="component" value="Unassembled WGS sequence"/>
</dbReference>
<evidence type="ECO:0000259" key="1">
    <source>
        <dbReference type="Pfam" id="PF01909"/>
    </source>
</evidence>
<name>A0ABQ6PTU8_9BACT</name>
<feature type="domain" description="DUF4037" evidence="2">
    <location>
        <begin position="221"/>
        <end position="305"/>
    </location>
</feature>
<organism evidence="3 4">
    <name type="scientific">Algoriphagus confluentis</name>
    <dbReference type="NCBI Taxonomy" id="1697556"/>
    <lineage>
        <taxon>Bacteria</taxon>
        <taxon>Pseudomonadati</taxon>
        <taxon>Bacteroidota</taxon>
        <taxon>Cytophagia</taxon>
        <taxon>Cytophagales</taxon>
        <taxon>Cyclobacteriaceae</taxon>
        <taxon>Algoriphagus</taxon>
    </lineage>
</organism>
<evidence type="ECO:0000313" key="3">
    <source>
        <dbReference type="EMBL" id="GMQ31363.1"/>
    </source>
</evidence>
<feature type="domain" description="Polymerase nucleotidyl transferase" evidence="1">
    <location>
        <begin position="95"/>
        <end position="151"/>
    </location>
</feature>
<protein>
    <recommendedName>
        <fullName evidence="5">Nucleotidyltransferase domain-containing protein</fullName>
    </recommendedName>
</protein>
<proteinExistence type="predicted"/>
<dbReference type="Gene3D" id="3.30.460.10">
    <property type="entry name" value="Beta Polymerase, domain 2"/>
    <property type="match status" value="1"/>
</dbReference>
<keyword evidence="4" id="KW-1185">Reference proteome</keyword>
<evidence type="ECO:0000259" key="2">
    <source>
        <dbReference type="Pfam" id="PF13228"/>
    </source>
</evidence>
<dbReference type="InterPro" id="IPR002934">
    <property type="entry name" value="Polymerase_NTP_transf_dom"/>
</dbReference>
<sequence>MQLKLIMRHEVFIPKKTILLGELCNRHTGFASGGVTCKLGALCFYQSLCLVDSLVLKFPAFAKRQTVSGHCKSTILNRHIIKMTLPDDKKKLLEDITNELKQVDGVKAIVLGGSYAIGMATKSSDLDIGIYYSELNPFDIEKVREVAKNISNNDQPIVTGFYEWGPWVNGGAWINTTSGEVDFLYKNIEQITRTIDNSKNGIWENNFDQQPPYGFSSIIFLSETQSSHALYDPDNVVKNLKESVKQYPKKLKQSVIQQSLWSAEFTIWQAEKFAGKNDTFNTVGCLTRATKSIITSLFAINELYPMGDKRAISILEQTKIRPEFLSLKIDLILCCNKDTLTDNVSHLKKLFDETVSFADGMYKPYYKL</sequence>
<dbReference type="CDD" id="cd05403">
    <property type="entry name" value="NT_KNTase_like"/>
    <property type="match status" value="1"/>
</dbReference>
<dbReference type="Pfam" id="PF01909">
    <property type="entry name" value="NTP_transf_2"/>
    <property type="match status" value="1"/>
</dbReference>
<gene>
    <name evidence="3" type="ORF">Aconfl_40070</name>
</gene>
<evidence type="ECO:0000313" key="4">
    <source>
        <dbReference type="Proteomes" id="UP001338309"/>
    </source>
</evidence>
<accession>A0ABQ6PTU8</accession>
<dbReference type="EMBL" id="BTPD01000018">
    <property type="protein sequence ID" value="GMQ31363.1"/>
    <property type="molecule type" value="Genomic_DNA"/>
</dbReference>
<dbReference type="SUPFAM" id="SSF81301">
    <property type="entry name" value="Nucleotidyltransferase"/>
    <property type="match status" value="1"/>
</dbReference>
<dbReference type="InterPro" id="IPR025117">
    <property type="entry name" value="DUF4037"/>
</dbReference>